<evidence type="ECO:0000313" key="4">
    <source>
        <dbReference type="Proteomes" id="UP000318825"/>
    </source>
</evidence>
<dbReference type="SUPFAM" id="SSF55785">
    <property type="entry name" value="PYP-like sensor domain (PAS domain)"/>
    <property type="match status" value="1"/>
</dbReference>
<feature type="domain" description="PAS" evidence="1">
    <location>
        <begin position="3"/>
        <end position="58"/>
    </location>
</feature>
<dbReference type="PROSITE" id="PS50112">
    <property type="entry name" value="PAS"/>
    <property type="match status" value="1"/>
</dbReference>
<dbReference type="PANTHER" id="PTHR44757:SF2">
    <property type="entry name" value="BIOFILM ARCHITECTURE MAINTENANCE PROTEIN MBAA"/>
    <property type="match status" value="1"/>
</dbReference>
<comment type="caution">
    <text evidence="3">The sequence shown here is derived from an EMBL/GenBank/DDBJ whole genome shotgun (WGS) entry which is preliminary data.</text>
</comment>
<dbReference type="RefSeq" id="WP_141384163.1">
    <property type="nucleotide sequence ID" value="NZ_BJNF01000068.1"/>
</dbReference>
<accession>A0A4Y3WH01</accession>
<dbReference type="AlphaFoldDB" id="A0A4Y3WH01"/>
<dbReference type="OrthoDB" id="341208at2"/>
<dbReference type="EMBL" id="BJNF01000068">
    <property type="protein sequence ID" value="GEC16546.1"/>
    <property type="molecule type" value="Genomic_DNA"/>
</dbReference>
<dbReference type="InterPro" id="IPR000700">
    <property type="entry name" value="PAS-assoc_C"/>
</dbReference>
<dbReference type="Gene3D" id="3.30.450.20">
    <property type="entry name" value="PAS domain"/>
    <property type="match status" value="1"/>
</dbReference>
<dbReference type="Proteomes" id="UP000318825">
    <property type="component" value="Unassembled WGS sequence"/>
</dbReference>
<dbReference type="Pfam" id="PF00989">
    <property type="entry name" value="PAS"/>
    <property type="match status" value="1"/>
</dbReference>
<protein>
    <submittedName>
        <fullName evidence="3">Transcriptional regulator</fullName>
    </submittedName>
</protein>
<name>A0A4Y3WH01_NITWI</name>
<evidence type="ECO:0000259" key="1">
    <source>
        <dbReference type="PROSITE" id="PS50112"/>
    </source>
</evidence>
<dbReference type="CDD" id="cd00130">
    <property type="entry name" value="PAS"/>
    <property type="match status" value="1"/>
</dbReference>
<sequence>MDASSIAAALLDSPADAIIATDRNGTITFWNPGAVRIFGHRADEAIGQSLDLILPENQRARHWAGYREMMLTGQSRYSGGDVLAVPALHRDGRRISLEFTIVPLTDASGRITGLTSVLRDVTARFEEIRQLRREAAVASPT</sequence>
<reference evidence="3 4" key="1">
    <citation type="submission" date="2019-06" db="EMBL/GenBank/DDBJ databases">
        <title>Whole genome shotgun sequence of Nitrobacter winogradskyi NBRC 14297.</title>
        <authorList>
            <person name="Hosoyama A."/>
            <person name="Uohara A."/>
            <person name="Ohji S."/>
            <person name="Ichikawa N."/>
        </authorList>
    </citation>
    <scope>NUCLEOTIDE SEQUENCE [LARGE SCALE GENOMIC DNA]</scope>
    <source>
        <strain evidence="3 4">NBRC 14297</strain>
    </source>
</reference>
<gene>
    <name evidence="3" type="ORF">NWI01_24380</name>
</gene>
<dbReference type="PROSITE" id="PS50113">
    <property type="entry name" value="PAC"/>
    <property type="match status" value="1"/>
</dbReference>
<dbReference type="SMART" id="SM00091">
    <property type="entry name" value="PAS"/>
    <property type="match status" value="1"/>
</dbReference>
<organism evidence="3 4">
    <name type="scientific">Nitrobacter winogradskyi</name>
    <name type="common">Nitrobacter agilis</name>
    <dbReference type="NCBI Taxonomy" id="913"/>
    <lineage>
        <taxon>Bacteria</taxon>
        <taxon>Pseudomonadati</taxon>
        <taxon>Pseudomonadota</taxon>
        <taxon>Alphaproteobacteria</taxon>
        <taxon>Hyphomicrobiales</taxon>
        <taxon>Nitrobacteraceae</taxon>
        <taxon>Nitrobacter</taxon>
    </lineage>
</organism>
<dbReference type="PANTHER" id="PTHR44757">
    <property type="entry name" value="DIGUANYLATE CYCLASE DGCP"/>
    <property type="match status" value="1"/>
</dbReference>
<dbReference type="NCBIfam" id="TIGR00229">
    <property type="entry name" value="sensory_box"/>
    <property type="match status" value="1"/>
</dbReference>
<dbReference type="InterPro" id="IPR013767">
    <property type="entry name" value="PAS_fold"/>
</dbReference>
<dbReference type="GO" id="GO:0006355">
    <property type="term" value="P:regulation of DNA-templated transcription"/>
    <property type="evidence" value="ECO:0007669"/>
    <property type="project" value="InterPro"/>
</dbReference>
<feature type="domain" description="PAC" evidence="2">
    <location>
        <begin position="81"/>
        <end position="133"/>
    </location>
</feature>
<evidence type="ECO:0000313" key="3">
    <source>
        <dbReference type="EMBL" id="GEC16546.1"/>
    </source>
</evidence>
<dbReference type="InterPro" id="IPR035965">
    <property type="entry name" value="PAS-like_dom_sf"/>
</dbReference>
<dbReference type="InterPro" id="IPR052155">
    <property type="entry name" value="Biofilm_reg_signaling"/>
</dbReference>
<evidence type="ECO:0000259" key="2">
    <source>
        <dbReference type="PROSITE" id="PS50113"/>
    </source>
</evidence>
<dbReference type="InterPro" id="IPR000014">
    <property type="entry name" value="PAS"/>
</dbReference>
<proteinExistence type="predicted"/>